<evidence type="ECO:0000256" key="2">
    <source>
        <dbReference type="ARBA" id="ARBA00022526"/>
    </source>
</evidence>
<evidence type="ECO:0000313" key="5">
    <source>
        <dbReference type="Proteomes" id="UP000270411"/>
    </source>
</evidence>
<dbReference type="Gene3D" id="2.60.40.1080">
    <property type="match status" value="1"/>
</dbReference>
<dbReference type="AlphaFoldDB" id="A0A3G8H7D9"/>
<dbReference type="InterPro" id="IPR050282">
    <property type="entry name" value="Cycloisomerase_2"/>
</dbReference>
<dbReference type="RefSeq" id="WP_124686213.1">
    <property type="nucleotide sequence ID" value="NZ_CP033970.1"/>
</dbReference>
<feature type="signal peptide" evidence="3">
    <location>
        <begin position="1"/>
        <end position="23"/>
    </location>
</feature>
<dbReference type="KEGG" id="cpau:EHF44_24180"/>
<protein>
    <recommendedName>
        <fullName evidence="6">Lactonase family protein</fullName>
    </recommendedName>
</protein>
<name>A0A3G8H7D9_9BURK</name>
<proteinExistence type="inferred from homology"/>
<organism evidence="4 5">
    <name type="scientific">Cupriavidus pauculus</name>
    <dbReference type="NCBI Taxonomy" id="82633"/>
    <lineage>
        <taxon>Bacteria</taxon>
        <taxon>Pseudomonadati</taxon>
        <taxon>Pseudomonadota</taxon>
        <taxon>Betaproteobacteria</taxon>
        <taxon>Burkholderiales</taxon>
        <taxon>Burkholderiaceae</taxon>
        <taxon>Cupriavidus</taxon>
    </lineage>
</organism>
<keyword evidence="2" id="KW-0313">Glucose metabolism</keyword>
<dbReference type="GO" id="GO:0005829">
    <property type="term" value="C:cytosol"/>
    <property type="evidence" value="ECO:0007669"/>
    <property type="project" value="TreeGrafter"/>
</dbReference>
<dbReference type="Gene3D" id="2.130.10.10">
    <property type="entry name" value="YVTN repeat-like/Quinoprotein amine dehydrogenase"/>
    <property type="match status" value="3"/>
</dbReference>
<gene>
    <name evidence="4" type="ORF">EHF44_24180</name>
</gene>
<reference evidence="5" key="1">
    <citation type="submission" date="2018-11" db="EMBL/GenBank/DDBJ databases">
        <title>FDA dAtabase for Regulatory Grade micrObial Sequences (FDA-ARGOS): Supporting development and validation of Infectious Disease Dx tests.</title>
        <authorList>
            <person name="Goldberg B."/>
            <person name="Campos J."/>
            <person name="Tallon L."/>
            <person name="Sadzewicz L."/>
            <person name="Zhao X."/>
            <person name="Vavikolanu K."/>
            <person name="Mehta A."/>
            <person name="Aluvathingal J."/>
            <person name="Nadendla S."/>
            <person name="Geyer C."/>
            <person name="Nandy P."/>
            <person name="Yan Y."/>
            <person name="Sichtig H."/>
        </authorList>
    </citation>
    <scope>NUCLEOTIDE SEQUENCE [LARGE SCALE GENOMIC DNA]</scope>
    <source>
        <strain evidence="5">FDAARGOS_614</strain>
    </source>
</reference>
<comment type="similarity">
    <text evidence="1">Belongs to the cycloisomerase 2 family.</text>
</comment>
<dbReference type="GO" id="GO:0006006">
    <property type="term" value="P:glucose metabolic process"/>
    <property type="evidence" value="ECO:0007669"/>
    <property type="project" value="UniProtKB-KW"/>
</dbReference>
<dbReference type="PANTHER" id="PTHR30344:SF1">
    <property type="entry name" value="6-PHOSPHOGLUCONOLACTONASE"/>
    <property type="match status" value="1"/>
</dbReference>
<feature type="chain" id="PRO_5018088683" description="Lactonase family protein" evidence="3">
    <location>
        <begin position="24"/>
        <end position="666"/>
    </location>
</feature>
<evidence type="ECO:0000313" key="4">
    <source>
        <dbReference type="EMBL" id="AZG16483.1"/>
    </source>
</evidence>
<dbReference type="InterPro" id="IPR011659">
    <property type="entry name" value="WD40"/>
</dbReference>
<accession>A0A3G8H7D9</accession>
<dbReference type="InterPro" id="IPR019405">
    <property type="entry name" value="Lactonase_7-beta_prop"/>
</dbReference>
<dbReference type="Proteomes" id="UP000270411">
    <property type="component" value="Chromosome 2"/>
</dbReference>
<dbReference type="SUPFAM" id="SSF63829">
    <property type="entry name" value="Calcium-dependent phosphotriesterase"/>
    <property type="match status" value="1"/>
</dbReference>
<dbReference type="PANTHER" id="PTHR30344">
    <property type="entry name" value="6-PHOSPHOGLUCONOLACTONASE-RELATED"/>
    <property type="match status" value="1"/>
</dbReference>
<dbReference type="EMBL" id="CP033970">
    <property type="protein sequence ID" value="AZG16483.1"/>
    <property type="molecule type" value="Genomic_DNA"/>
</dbReference>
<dbReference type="InterPro" id="IPR015943">
    <property type="entry name" value="WD40/YVTN_repeat-like_dom_sf"/>
</dbReference>
<dbReference type="Pfam" id="PF07676">
    <property type="entry name" value="PD40"/>
    <property type="match status" value="1"/>
</dbReference>
<keyword evidence="3" id="KW-0732">Signal</keyword>
<sequence>MFSYAFAGARAAGLAMLAAALLAACGSDDADSPAQPATPAASRLVVDTGSAAPVAGGTLTLKATLLAADGTEVKGASFAWTSSDETVATVLSASDKAPTAAAPVGIYATIRTLAAGRADITATATLPDGSRIASVTHLTVQATPAVSYTLTLTPATLTVVAGAAAQTVSVAVRRSDGVDGVADLANWSWTSDDASFVVTPAADGRGAKVASPGSAYSAAAATLTACADAPAGPRLCANAALTRNTSLPPTYTVGGTVSGLAAGKSLQLADISGDTQVIAGNGVFTMPTPRPGASSYAVSVSAQPAGQTCSVTHGTGTVASGNVADIAVACVQAQFVVVANRADQTFSVYRVDPASGALAAVQGSPFTSGDNVNDIAFLPNGQVGYAVMPNTNRVVSFRLDPATGAMAEIPGSARSSVLTAPQAVTVHPTGRSLIVGAGRGIVWYPIDPASLVPAGGVDYEASGLGQTRDVEFSPDGLYLYTANSIVGQIPKFPIASNGGVIGFGSIDYSVGVIMPSAMSFSPDGRTLLYTSEQDGLLGVGTVDPAGGQIQSSQLVPTAPFPSDVAMTPSGQFAFVLSGIGAGITGYKVVGPGVVPLPGIAPTGPGSGSGRLKVEPGGRRLYVAMFNQNLVSGFSIDATTGALTPIPGSPFPTGFGNTSIAIVEPRP</sequence>
<evidence type="ECO:0000256" key="3">
    <source>
        <dbReference type="SAM" id="SignalP"/>
    </source>
</evidence>
<dbReference type="OrthoDB" id="8924315at2"/>
<dbReference type="GO" id="GO:0017057">
    <property type="term" value="F:6-phosphogluconolactonase activity"/>
    <property type="evidence" value="ECO:0007669"/>
    <property type="project" value="TreeGrafter"/>
</dbReference>
<evidence type="ECO:0000256" key="1">
    <source>
        <dbReference type="ARBA" id="ARBA00005564"/>
    </source>
</evidence>
<keyword evidence="2" id="KW-0119">Carbohydrate metabolism</keyword>
<dbReference type="Pfam" id="PF10282">
    <property type="entry name" value="Lactonase"/>
    <property type="match status" value="1"/>
</dbReference>
<evidence type="ECO:0008006" key="6">
    <source>
        <dbReference type="Google" id="ProtNLM"/>
    </source>
</evidence>